<evidence type="ECO:0000313" key="1">
    <source>
        <dbReference type="EMBL" id="KAF3498265.1"/>
    </source>
</evidence>
<gene>
    <name evidence="1" type="ORF">DY000_02054736</name>
</gene>
<dbReference type="EMBL" id="QGKV02002055">
    <property type="protein sequence ID" value="KAF3498265.1"/>
    <property type="molecule type" value="Genomic_DNA"/>
</dbReference>
<comment type="caution">
    <text evidence="1">The sequence shown here is derived from an EMBL/GenBank/DDBJ whole genome shotgun (WGS) entry which is preliminary data.</text>
</comment>
<accession>A0ABQ7AL06</accession>
<organism evidence="1 2">
    <name type="scientific">Brassica cretica</name>
    <name type="common">Mustard</name>
    <dbReference type="NCBI Taxonomy" id="69181"/>
    <lineage>
        <taxon>Eukaryota</taxon>
        <taxon>Viridiplantae</taxon>
        <taxon>Streptophyta</taxon>
        <taxon>Embryophyta</taxon>
        <taxon>Tracheophyta</taxon>
        <taxon>Spermatophyta</taxon>
        <taxon>Magnoliopsida</taxon>
        <taxon>eudicotyledons</taxon>
        <taxon>Gunneridae</taxon>
        <taxon>Pentapetalae</taxon>
        <taxon>rosids</taxon>
        <taxon>malvids</taxon>
        <taxon>Brassicales</taxon>
        <taxon>Brassicaceae</taxon>
        <taxon>Brassiceae</taxon>
        <taxon>Brassica</taxon>
    </lineage>
</organism>
<name>A0ABQ7AL06_BRACR</name>
<reference evidence="1 2" key="1">
    <citation type="journal article" date="2020" name="BMC Genomics">
        <title>Intraspecific diversification of the crop wild relative Brassica cretica Lam. using demographic model selection.</title>
        <authorList>
            <person name="Kioukis A."/>
            <person name="Michalopoulou V.A."/>
            <person name="Briers L."/>
            <person name="Pirintsos S."/>
            <person name="Studholme D.J."/>
            <person name="Pavlidis P."/>
            <person name="Sarris P.F."/>
        </authorList>
    </citation>
    <scope>NUCLEOTIDE SEQUENCE [LARGE SCALE GENOMIC DNA]</scope>
    <source>
        <strain evidence="2">cv. PFS-1207/04</strain>
    </source>
</reference>
<sequence>MEGQKQDNDLFILFLQGKFRIPQPNPNLFLPPHLSHLQHPSLLLHLVPYSPCFCLEFIDPSHQFLSHLQCVSFPAQPSFCTFHI</sequence>
<dbReference type="Proteomes" id="UP000266723">
    <property type="component" value="Unassembled WGS sequence"/>
</dbReference>
<evidence type="ECO:0000313" key="2">
    <source>
        <dbReference type="Proteomes" id="UP000266723"/>
    </source>
</evidence>
<keyword evidence="2" id="KW-1185">Reference proteome</keyword>
<proteinExistence type="predicted"/>
<protein>
    <submittedName>
        <fullName evidence="1">Uncharacterized protein</fullName>
    </submittedName>
</protein>